<sequence length="362" mass="39459">MVMLQPLANKYANSTDPSPISGYSVDTQFPSPVKPRGWNMSWTSVTKGHKAQSSMNSSVATVDEDVVTADRRRAQEEMEFLYAAVMEHDAKKASAHNSPVIENQTTTPIASPMASPRFADPNTANQYPSFPLQPTVVQVPLSPRQESITTNKSRTSQRLSRLSNLSIFSPVRSSSNSNKLKSPRSVRDLPISPPLKSPDPVDTAAVTATAATFQDSAPPMSPRIYNPGPPPTAPLPGSNPIQPPRGFMLQPISTPSSMRANPPAPLSINSSNSTLPFRQFNPPMSAPPTKTTILERPVHVPGGPRTGMPTPYSPYMPFTPVTPMTPSRLVTKRDRKRLDKSNGLKVLHEDDMVKSDEELWGM</sequence>
<proteinExistence type="predicted"/>
<feature type="region of interest" description="Disordered" evidence="1">
    <location>
        <begin position="106"/>
        <end position="127"/>
    </location>
</feature>
<reference evidence="3" key="1">
    <citation type="journal article" date="2015" name="Genome Announc.">
        <title>Draft genome sequence of Talaromyces cellulolyticus strain Y-94, a source of lignocellulosic biomass-degrading enzymes.</title>
        <authorList>
            <person name="Fujii T."/>
            <person name="Koike H."/>
            <person name="Sawayama S."/>
            <person name="Yano S."/>
            <person name="Inoue H."/>
        </authorList>
    </citation>
    <scope>NUCLEOTIDE SEQUENCE [LARGE SCALE GENOMIC DNA]</scope>
    <source>
        <strain evidence="3">Y-94</strain>
    </source>
</reference>
<keyword evidence="3" id="KW-1185">Reference proteome</keyword>
<comment type="caution">
    <text evidence="2">The sequence shown here is derived from an EMBL/GenBank/DDBJ whole genome shotgun (WGS) entry which is preliminary data.</text>
</comment>
<gene>
    <name evidence="2" type="ORF">TCE0_033r08668</name>
</gene>
<dbReference type="EMBL" id="DF933829">
    <property type="protein sequence ID" value="GAM38153.1"/>
    <property type="molecule type" value="Genomic_DNA"/>
</dbReference>
<evidence type="ECO:0000256" key="1">
    <source>
        <dbReference type="SAM" id="MobiDB-lite"/>
    </source>
</evidence>
<protein>
    <submittedName>
        <fullName evidence="2">Uncharacterized protein</fullName>
    </submittedName>
</protein>
<evidence type="ECO:0000313" key="3">
    <source>
        <dbReference type="Proteomes" id="UP000053095"/>
    </source>
</evidence>
<feature type="region of interest" description="Disordered" evidence="1">
    <location>
        <begin position="169"/>
        <end position="203"/>
    </location>
</feature>
<feature type="compositionally biased region" description="Polar residues" evidence="1">
    <location>
        <begin position="169"/>
        <end position="180"/>
    </location>
</feature>
<dbReference type="AlphaFoldDB" id="A0A6V8HAG8"/>
<dbReference type="Proteomes" id="UP000053095">
    <property type="component" value="Unassembled WGS sequence"/>
</dbReference>
<evidence type="ECO:0000313" key="2">
    <source>
        <dbReference type="EMBL" id="GAM38153.1"/>
    </source>
</evidence>
<name>A0A6V8HAG8_TALPI</name>
<organism evidence="2 3">
    <name type="scientific">Talaromyces pinophilus</name>
    <name type="common">Penicillium pinophilum</name>
    <dbReference type="NCBI Taxonomy" id="128442"/>
    <lineage>
        <taxon>Eukaryota</taxon>
        <taxon>Fungi</taxon>
        <taxon>Dikarya</taxon>
        <taxon>Ascomycota</taxon>
        <taxon>Pezizomycotina</taxon>
        <taxon>Eurotiomycetes</taxon>
        <taxon>Eurotiomycetidae</taxon>
        <taxon>Eurotiales</taxon>
        <taxon>Trichocomaceae</taxon>
        <taxon>Talaromyces</taxon>
        <taxon>Talaromyces sect. Talaromyces</taxon>
    </lineage>
</organism>
<accession>A0A6V8HAG8</accession>